<evidence type="ECO:0000313" key="2">
    <source>
        <dbReference type="Proteomes" id="UP000309991"/>
    </source>
</evidence>
<gene>
    <name evidence="1" type="ORF">UCC3521_0140</name>
</gene>
<proteinExistence type="predicted"/>
<dbReference type="Proteomes" id="UP000309991">
    <property type="component" value="Segment"/>
</dbReference>
<sequence>MKLFKFLNQQDVKNYDVDKGAQVLYKSIVRTVMENFDNDRKKANTLTNVYAYAPTCSGFDSDAIHLDSGKINLGLKDSVPCANIISDGKYFLLVYRSATNNPVILCDGFSNVLFNSTIEELPRGRHSNKLLTTIFEEATKKYGKSVDTH</sequence>
<keyword evidence="2" id="KW-1185">Reference proteome</keyword>
<dbReference type="EMBL" id="MK504444">
    <property type="protein sequence ID" value="QBJ03678.1"/>
    <property type="molecule type" value="Genomic_DNA"/>
</dbReference>
<reference evidence="1 2" key="1">
    <citation type="submission" date="2019-02" db="EMBL/GenBank/DDBJ databases">
        <title>Isolation of virulent Lactobacillus brevis phages.</title>
        <authorList>
            <person name="Feyereisen M."/>
            <person name="Mahony J."/>
            <person name="O'Sullivan T."/>
            <person name="van Sinderen D."/>
        </authorList>
    </citation>
    <scope>NUCLEOTIDE SEQUENCE [LARGE SCALE GENOMIC DNA]</scope>
</reference>
<name>A0A4Y5FGR4_9CAUD</name>
<protein>
    <submittedName>
        <fullName evidence="1">Uncharacterized protein</fullName>
    </submittedName>
</protein>
<accession>A0A4Y5FGR4</accession>
<evidence type="ECO:0000313" key="1">
    <source>
        <dbReference type="EMBL" id="QBJ03678.1"/>
    </source>
</evidence>
<organism evidence="1 2">
    <name type="scientific">Lactobacillus phage 3-521</name>
    <dbReference type="NCBI Taxonomy" id="2510943"/>
    <lineage>
        <taxon>Viruses</taxon>
        <taxon>Duplodnaviria</taxon>
        <taxon>Heunggongvirae</taxon>
        <taxon>Uroviricota</taxon>
        <taxon>Caudoviricetes</taxon>
        <taxon>Herelleviridae</taxon>
        <taxon>Watanabevirus</taxon>
        <taxon>Watanabevirus wv3521</taxon>
    </lineage>
</organism>